<dbReference type="GO" id="GO:0043531">
    <property type="term" value="F:ADP binding"/>
    <property type="evidence" value="ECO:0007669"/>
    <property type="project" value="InterPro"/>
</dbReference>
<name>U5W7H7_9ACTN</name>
<dbReference type="Pfam" id="PF00931">
    <property type="entry name" value="NB-ARC"/>
    <property type="match status" value="1"/>
</dbReference>
<dbReference type="OrthoDB" id="7628974at2"/>
<proteinExistence type="inferred from homology"/>
<dbReference type="SUPFAM" id="SSF52540">
    <property type="entry name" value="P-loop containing nucleoside triphosphate hydrolases"/>
    <property type="match status" value="1"/>
</dbReference>
<dbReference type="InterPro" id="IPR005158">
    <property type="entry name" value="BTAD"/>
</dbReference>
<dbReference type="PATRIC" id="fig|1246995.3.peg.5721"/>
<evidence type="ECO:0000313" key="7">
    <source>
        <dbReference type="EMBL" id="AGZ43906.1"/>
    </source>
</evidence>
<keyword evidence="4" id="KW-0804">Transcription</keyword>
<evidence type="ECO:0000259" key="5">
    <source>
        <dbReference type="SMART" id="SM00862"/>
    </source>
</evidence>
<dbReference type="InterPro" id="IPR016032">
    <property type="entry name" value="Sig_transdc_resp-reg_C-effctor"/>
</dbReference>
<dbReference type="PANTHER" id="PTHR35807:SF1">
    <property type="entry name" value="TRANSCRIPTIONAL REGULATOR REDD"/>
    <property type="match status" value="1"/>
</dbReference>
<dbReference type="Proteomes" id="UP000017746">
    <property type="component" value="Chromosome"/>
</dbReference>
<dbReference type="SMART" id="SM00862">
    <property type="entry name" value="Trans_reg_C"/>
    <property type="match status" value="1"/>
</dbReference>
<keyword evidence="8" id="KW-1185">Reference proteome</keyword>
<feature type="domain" description="OmpR/PhoB-type" evidence="5">
    <location>
        <begin position="12"/>
        <end position="91"/>
    </location>
</feature>
<dbReference type="HOGENOM" id="CLU_004665_6_0_11"/>
<dbReference type="STRING" id="1246995.AFR_28225"/>
<evidence type="ECO:0000259" key="6">
    <source>
        <dbReference type="SMART" id="SM01043"/>
    </source>
</evidence>
<sequence length="543" mass="58234">MLFHVLGPLEVHTTIPCRPGAGKPAAVLAALLLRPDAWVGVDRLVEAVWPGRAAPASAEANLRTYVWQLRRMLPDHQDGPRIERTADAYRIRVGPGELDAQRAAELGAAARSARGTEALGLLHEALGLWRGRPFEGVEVEPEPVAQLEQLHLDLREHLGEVQLTLGRGPDAIATLRSVVADAPLRETAWTLLVRAQHTSGLRTEALVAYREAAEVFRAELGIEPGPALTAAHRLALGSTRRELPRDVHLIGRDTELARLEEPAPVVIVDGMPGVGKTALVVHAAHRLVPGFPDGQLFVSLGGSEPVAQRLLRAVGSTDVPSDPEEQAALWRSEVARRRLLIVLDGARDAAQVRPLLPATPGSRMLITTAHRGWHLDGAVRIRLQPLGEEDATALFASAAATRTLDRRVLHGCGGLPAALLDAAARLLTRPYWTPQRLADELAEDPCQVFSGAVRQSVGAALAGLSVTEQSAWRALGSAPAEFGAEPGTRAAYESLVDKGLLDSTGPDRYRSHPVLRHLAACRPARTPRHRLLALATPPIGGPL</sequence>
<dbReference type="InterPro" id="IPR002182">
    <property type="entry name" value="NB-ARC"/>
</dbReference>
<dbReference type="GO" id="GO:0000160">
    <property type="term" value="P:phosphorelay signal transduction system"/>
    <property type="evidence" value="ECO:0007669"/>
    <property type="project" value="InterPro"/>
</dbReference>
<evidence type="ECO:0000313" key="8">
    <source>
        <dbReference type="Proteomes" id="UP000017746"/>
    </source>
</evidence>
<dbReference type="InterPro" id="IPR036388">
    <property type="entry name" value="WH-like_DNA-bd_sf"/>
</dbReference>
<dbReference type="GO" id="GO:0003677">
    <property type="term" value="F:DNA binding"/>
    <property type="evidence" value="ECO:0007669"/>
    <property type="project" value="UniProtKB-KW"/>
</dbReference>
<dbReference type="SUPFAM" id="SSF46894">
    <property type="entry name" value="C-terminal effector domain of the bipartite response regulators"/>
    <property type="match status" value="1"/>
</dbReference>
<evidence type="ECO:0000256" key="3">
    <source>
        <dbReference type="ARBA" id="ARBA00023125"/>
    </source>
</evidence>
<comment type="similarity">
    <text evidence="1">Belongs to the AfsR/DnrI/RedD regulatory family.</text>
</comment>
<dbReference type="PRINTS" id="PR00364">
    <property type="entry name" value="DISEASERSIST"/>
</dbReference>
<dbReference type="eggNOG" id="COG3903">
    <property type="taxonomic scope" value="Bacteria"/>
</dbReference>
<organism evidence="7 8">
    <name type="scientific">Actinoplanes friuliensis DSM 7358</name>
    <dbReference type="NCBI Taxonomy" id="1246995"/>
    <lineage>
        <taxon>Bacteria</taxon>
        <taxon>Bacillati</taxon>
        <taxon>Actinomycetota</taxon>
        <taxon>Actinomycetes</taxon>
        <taxon>Micromonosporales</taxon>
        <taxon>Micromonosporaceae</taxon>
        <taxon>Actinoplanes</taxon>
    </lineage>
</organism>
<dbReference type="RefSeq" id="WP_023560243.1">
    <property type="nucleotide sequence ID" value="NC_022657.1"/>
</dbReference>
<evidence type="ECO:0000256" key="2">
    <source>
        <dbReference type="ARBA" id="ARBA00023015"/>
    </source>
</evidence>
<dbReference type="CDD" id="cd15831">
    <property type="entry name" value="BTAD"/>
    <property type="match status" value="1"/>
</dbReference>
<gene>
    <name evidence="7" type="ORF">AFR_28225</name>
</gene>
<dbReference type="Gene3D" id="1.10.10.10">
    <property type="entry name" value="Winged helix-like DNA-binding domain superfamily/Winged helix DNA-binding domain"/>
    <property type="match status" value="1"/>
</dbReference>
<dbReference type="GO" id="GO:0006355">
    <property type="term" value="P:regulation of DNA-templated transcription"/>
    <property type="evidence" value="ECO:0007669"/>
    <property type="project" value="InterPro"/>
</dbReference>
<protein>
    <submittedName>
        <fullName evidence="7">SARP family transcriptional regulator</fullName>
    </submittedName>
</protein>
<dbReference type="SUPFAM" id="SSF48452">
    <property type="entry name" value="TPR-like"/>
    <property type="match status" value="1"/>
</dbReference>
<dbReference type="PANTHER" id="PTHR35807">
    <property type="entry name" value="TRANSCRIPTIONAL REGULATOR REDD-RELATED"/>
    <property type="match status" value="1"/>
</dbReference>
<dbReference type="InterPro" id="IPR001867">
    <property type="entry name" value="OmpR/PhoB-type_DNA-bd"/>
</dbReference>
<reference evidence="7 8" key="1">
    <citation type="journal article" date="2014" name="J. Biotechnol.">
        <title>Complete genome sequence of the actinobacterium Actinoplanes friuliensis HAG 010964, producer of the lipopeptide antibiotic friulimycin.</title>
        <authorList>
            <person name="Ruckert C."/>
            <person name="Szczepanowski R."/>
            <person name="Albersmeier A."/>
            <person name="Goesmann A."/>
            <person name="Fischer N."/>
            <person name="Steinkamper A."/>
            <person name="Puhler A."/>
            <person name="Biener R."/>
            <person name="Schwartz D."/>
            <person name="Kalinowski J."/>
        </authorList>
    </citation>
    <scope>NUCLEOTIDE SEQUENCE [LARGE SCALE GENOMIC DNA]</scope>
    <source>
        <strain evidence="7 8">DSM 7358</strain>
    </source>
</reference>
<dbReference type="AlphaFoldDB" id="U5W7H7"/>
<feature type="domain" description="Bacterial transcriptional activator" evidence="6">
    <location>
        <begin position="98"/>
        <end position="236"/>
    </location>
</feature>
<dbReference type="EMBL" id="CP006272">
    <property type="protein sequence ID" value="AGZ43906.1"/>
    <property type="molecule type" value="Genomic_DNA"/>
</dbReference>
<evidence type="ECO:0000256" key="4">
    <source>
        <dbReference type="ARBA" id="ARBA00023163"/>
    </source>
</evidence>
<evidence type="ECO:0000256" key="1">
    <source>
        <dbReference type="ARBA" id="ARBA00005820"/>
    </source>
</evidence>
<dbReference type="Gene3D" id="1.25.40.10">
    <property type="entry name" value="Tetratricopeptide repeat domain"/>
    <property type="match status" value="1"/>
</dbReference>
<keyword evidence="2" id="KW-0805">Transcription regulation</keyword>
<dbReference type="InterPro" id="IPR011990">
    <property type="entry name" value="TPR-like_helical_dom_sf"/>
</dbReference>
<dbReference type="SMART" id="SM01043">
    <property type="entry name" value="BTAD"/>
    <property type="match status" value="1"/>
</dbReference>
<dbReference type="KEGG" id="afs:AFR_28225"/>
<dbReference type="Pfam" id="PF03704">
    <property type="entry name" value="BTAD"/>
    <property type="match status" value="1"/>
</dbReference>
<accession>U5W7H7</accession>
<dbReference type="InterPro" id="IPR027417">
    <property type="entry name" value="P-loop_NTPase"/>
</dbReference>
<dbReference type="InterPro" id="IPR051677">
    <property type="entry name" value="AfsR-DnrI-RedD_regulator"/>
</dbReference>
<dbReference type="eggNOG" id="COG3629">
    <property type="taxonomic scope" value="Bacteria"/>
</dbReference>
<keyword evidence="3" id="KW-0238">DNA-binding</keyword>